<evidence type="ECO:0000313" key="1">
    <source>
        <dbReference type="Proteomes" id="UP000887569"/>
    </source>
</evidence>
<protein>
    <submittedName>
        <fullName evidence="2">Ovule protein</fullName>
    </submittedName>
</protein>
<proteinExistence type="predicted"/>
<keyword evidence="1" id="KW-1185">Reference proteome</keyword>
<sequence>MCCKCVTHSSHKFIDKGFSYQNVVISYLMPMLFEQSKIVTFKPKMYHRKIILYIQKAWHICTSISLNGKTMQCITLSICLGLSHISSARQ</sequence>
<reference evidence="2" key="1">
    <citation type="submission" date="2022-11" db="UniProtKB">
        <authorList>
            <consortium name="WormBaseParasite"/>
        </authorList>
    </citation>
    <scope>IDENTIFICATION</scope>
</reference>
<organism evidence="1 2">
    <name type="scientific">Parascaris univalens</name>
    <name type="common">Nematode worm</name>
    <dbReference type="NCBI Taxonomy" id="6257"/>
    <lineage>
        <taxon>Eukaryota</taxon>
        <taxon>Metazoa</taxon>
        <taxon>Ecdysozoa</taxon>
        <taxon>Nematoda</taxon>
        <taxon>Chromadorea</taxon>
        <taxon>Rhabditida</taxon>
        <taxon>Spirurina</taxon>
        <taxon>Ascaridomorpha</taxon>
        <taxon>Ascaridoidea</taxon>
        <taxon>Ascarididae</taxon>
        <taxon>Parascaris</taxon>
    </lineage>
</organism>
<dbReference type="WBParaSite" id="PgR155_g001_t01">
    <property type="protein sequence ID" value="PgR155_g001_t01"/>
    <property type="gene ID" value="PgR155_g001"/>
</dbReference>
<evidence type="ECO:0000313" key="2">
    <source>
        <dbReference type="WBParaSite" id="PgR155_g001_t01"/>
    </source>
</evidence>
<dbReference type="AlphaFoldDB" id="A0A915CH65"/>
<accession>A0A915CH65</accession>
<dbReference type="Proteomes" id="UP000887569">
    <property type="component" value="Unplaced"/>
</dbReference>
<name>A0A915CH65_PARUN</name>